<keyword evidence="10" id="KW-1185">Reference proteome</keyword>
<dbReference type="InterPro" id="IPR004089">
    <property type="entry name" value="MCPsignal_dom"/>
</dbReference>
<dbReference type="PRINTS" id="PR00260">
    <property type="entry name" value="CHEMTRNSDUCR"/>
</dbReference>
<feature type="domain" description="Methyl-accepting transducer" evidence="7">
    <location>
        <begin position="404"/>
        <end position="640"/>
    </location>
</feature>
<keyword evidence="6" id="KW-1133">Transmembrane helix</keyword>
<dbReference type="Proteomes" id="UP001500021">
    <property type="component" value="Unassembled WGS sequence"/>
</dbReference>
<evidence type="ECO:0000256" key="5">
    <source>
        <dbReference type="SAM" id="Coils"/>
    </source>
</evidence>
<keyword evidence="5" id="KW-0175">Coiled coil</keyword>
<dbReference type="PANTHER" id="PTHR32089:SF70">
    <property type="entry name" value="ENERGY TAXIS MODULATING METHYL ACCEPTING SENSORY TRANSDUCER"/>
    <property type="match status" value="1"/>
</dbReference>
<evidence type="ECO:0000313" key="10">
    <source>
        <dbReference type="Proteomes" id="UP001500021"/>
    </source>
</evidence>
<evidence type="ECO:0000259" key="7">
    <source>
        <dbReference type="PROSITE" id="PS50111"/>
    </source>
</evidence>
<evidence type="ECO:0000259" key="8">
    <source>
        <dbReference type="PROSITE" id="PS50885"/>
    </source>
</evidence>
<evidence type="ECO:0000256" key="3">
    <source>
        <dbReference type="ARBA" id="ARBA00029447"/>
    </source>
</evidence>
<evidence type="ECO:0000313" key="9">
    <source>
        <dbReference type="EMBL" id="GAA0814737.1"/>
    </source>
</evidence>
<dbReference type="PROSITE" id="PS50885">
    <property type="entry name" value="HAMP"/>
    <property type="match status" value="1"/>
</dbReference>
<comment type="subcellular location">
    <subcellularLocation>
        <location evidence="1">Membrane</location>
    </subcellularLocation>
</comment>
<keyword evidence="6" id="KW-0812">Transmembrane</keyword>
<comment type="similarity">
    <text evidence="3">Belongs to the methyl-accepting chemotaxis (MCP) protein family.</text>
</comment>
<comment type="caution">
    <text evidence="9">The sequence shown here is derived from an EMBL/GenBank/DDBJ whole genome shotgun (WGS) entry which is preliminary data.</text>
</comment>
<keyword evidence="2 4" id="KW-0807">Transducer</keyword>
<dbReference type="CDD" id="cd11386">
    <property type="entry name" value="MCP_signal"/>
    <property type="match status" value="1"/>
</dbReference>
<evidence type="ECO:0000256" key="4">
    <source>
        <dbReference type="PROSITE-ProRule" id="PRU00284"/>
    </source>
</evidence>
<dbReference type="CDD" id="cd06225">
    <property type="entry name" value="HAMP"/>
    <property type="match status" value="1"/>
</dbReference>
<evidence type="ECO:0000256" key="2">
    <source>
        <dbReference type="ARBA" id="ARBA00023224"/>
    </source>
</evidence>
<gene>
    <name evidence="9" type="ORF">GCM10009111_12040</name>
</gene>
<dbReference type="SMART" id="SM00283">
    <property type="entry name" value="MA"/>
    <property type="match status" value="1"/>
</dbReference>
<name>A0ABN1L586_9GAMM</name>
<dbReference type="SUPFAM" id="SSF58104">
    <property type="entry name" value="Methyl-accepting chemotaxis protein (MCP) signaling domain"/>
    <property type="match status" value="1"/>
</dbReference>
<organism evidence="9 10">
    <name type="scientific">Colwellia asteriadis</name>
    <dbReference type="NCBI Taxonomy" id="517723"/>
    <lineage>
        <taxon>Bacteria</taxon>
        <taxon>Pseudomonadati</taxon>
        <taxon>Pseudomonadota</taxon>
        <taxon>Gammaproteobacteria</taxon>
        <taxon>Alteromonadales</taxon>
        <taxon>Colwelliaceae</taxon>
        <taxon>Colwellia</taxon>
    </lineage>
</organism>
<feature type="coiled-coil region" evidence="5">
    <location>
        <begin position="270"/>
        <end position="297"/>
    </location>
</feature>
<reference evidence="9 10" key="1">
    <citation type="journal article" date="2019" name="Int. J. Syst. Evol. Microbiol.">
        <title>The Global Catalogue of Microorganisms (GCM) 10K type strain sequencing project: providing services to taxonomists for standard genome sequencing and annotation.</title>
        <authorList>
            <consortium name="The Broad Institute Genomics Platform"/>
            <consortium name="The Broad Institute Genome Sequencing Center for Infectious Disease"/>
            <person name="Wu L."/>
            <person name="Ma J."/>
        </authorList>
    </citation>
    <scope>NUCLEOTIDE SEQUENCE [LARGE SCALE GENOMIC DNA]</scope>
    <source>
        <strain evidence="9 10">JCM 15608</strain>
    </source>
</reference>
<feature type="coiled-coil region" evidence="5">
    <location>
        <begin position="138"/>
        <end position="199"/>
    </location>
</feature>
<proteinExistence type="inferred from homology"/>
<dbReference type="Pfam" id="PF00015">
    <property type="entry name" value="MCPsignal"/>
    <property type="match status" value="1"/>
</dbReference>
<evidence type="ECO:0000256" key="6">
    <source>
        <dbReference type="SAM" id="Phobius"/>
    </source>
</evidence>
<dbReference type="Pfam" id="PF00672">
    <property type="entry name" value="HAMP"/>
    <property type="match status" value="1"/>
</dbReference>
<keyword evidence="6" id="KW-0472">Membrane</keyword>
<dbReference type="EMBL" id="BAAAFA010000003">
    <property type="protein sequence ID" value="GAA0814737.1"/>
    <property type="molecule type" value="Genomic_DNA"/>
</dbReference>
<accession>A0ABN1L586</accession>
<dbReference type="Gene3D" id="1.10.287.950">
    <property type="entry name" value="Methyl-accepting chemotaxis protein"/>
    <property type="match status" value="1"/>
</dbReference>
<dbReference type="PROSITE" id="PS50111">
    <property type="entry name" value="CHEMOTAXIS_TRANSDUC_2"/>
    <property type="match status" value="1"/>
</dbReference>
<dbReference type="InterPro" id="IPR003660">
    <property type="entry name" value="HAMP_dom"/>
</dbReference>
<dbReference type="SMART" id="SM00304">
    <property type="entry name" value="HAMP"/>
    <property type="match status" value="2"/>
</dbReference>
<sequence>MVNYMNLTVAMKIIGGFAILTILLVLTSVISLSNLSTIHSATSQQRDLAIPTLKGSNQLALQISQMTNLTLKAYYQTELNLLAKELTNYKNTQGEFDQKLSHLKQIISNEKTLLASLGEIEASYNDYSQSSLSLFKNHKISINQKKQLINDIDTLEEQADDMVTLLLDLADHDLADTKLQRAINLSEQLENQLNSLVSSALEYRDTLSLSTAELIESELSYSLSGAKQSVDEIISELNINKVNSVAQDVQGSFNDIQNLISMNDGFIANKKAQLNARQQAELMLENVEKNATHINNLLANQIELANEATLDVAEQVEYSVNSSNNQTVIIMIISIVIAIVIARFTLLSITRPLERVNKMLNIVASGDLSHKLDESGKDEFAQLSKNCNLLIDSLRNLIESIVNRSAQLSAAAEETSAVTAQSTTAIEEQRNQVEQAASATTEMSSTSQSVLASANDALNEIKHADDEAERVKVISARNRQTIEQLANEVDSASQVINQLQQDSASIGSILDVIRGIAEQTNLLALNAAIEAARAGEQGRGFAVVADEVRTLASRTQESTSEIQTMIEALQSGATKAVTVMDTGKAKASDCVTQSEEADTALETITHAVHEAFDRSSQIATAAEEQSVVANEISENLESIVAIAEQTTEGSKQTATSSSEVARLAEELQHSVQEFKL</sequence>
<feature type="domain" description="HAMP" evidence="8">
    <location>
        <begin position="347"/>
        <end position="399"/>
    </location>
</feature>
<feature type="transmembrane region" description="Helical" evidence="6">
    <location>
        <begin position="328"/>
        <end position="349"/>
    </location>
</feature>
<protein>
    <submittedName>
        <fullName evidence="9">Methyl-accepting chemotaxis protein</fullName>
    </submittedName>
</protein>
<evidence type="ECO:0000256" key="1">
    <source>
        <dbReference type="ARBA" id="ARBA00004370"/>
    </source>
</evidence>
<dbReference type="InterPro" id="IPR004090">
    <property type="entry name" value="Chemotax_Me-accpt_rcpt"/>
</dbReference>
<dbReference type="PANTHER" id="PTHR32089">
    <property type="entry name" value="METHYL-ACCEPTING CHEMOTAXIS PROTEIN MCPB"/>
    <property type="match status" value="1"/>
</dbReference>